<dbReference type="OrthoDB" id="983143at2"/>
<comment type="caution">
    <text evidence="1">The sequence shown here is derived from an EMBL/GenBank/DDBJ whole genome shotgun (WGS) entry which is preliminary data.</text>
</comment>
<dbReference type="Pfam" id="PF13715">
    <property type="entry name" value="CarbopepD_reg_2"/>
    <property type="match status" value="1"/>
</dbReference>
<dbReference type="GO" id="GO:0004180">
    <property type="term" value="F:carboxypeptidase activity"/>
    <property type="evidence" value="ECO:0007669"/>
    <property type="project" value="UniProtKB-KW"/>
</dbReference>
<organism evidence="1 2">
    <name type="scientific">Rufibacter immobilis</name>
    <dbReference type="NCBI Taxonomy" id="1348778"/>
    <lineage>
        <taxon>Bacteria</taxon>
        <taxon>Pseudomonadati</taxon>
        <taxon>Bacteroidota</taxon>
        <taxon>Cytophagia</taxon>
        <taxon>Cytophagales</taxon>
        <taxon>Hymenobacteraceae</taxon>
        <taxon>Rufibacter</taxon>
    </lineage>
</organism>
<dbReference type="Pfam" id="PF18939">
    <property type="entry name" value="DUF5686"/>
    <property type="match status" value="1"/>
</dbReference>
<dbReference type="InterPro" id="IPR043741">
    <property type="entry name" value="DUF5686"/>
</dbReference>
<accession>A0A3M9MQ26</accession>
<protein>
    <submittedName>
        <fullName evidence="1">Carboxypeptidase-like regulatory domain-containing protein</fullName>
    </submittedName>
</protein>
<keyword evidence="1" id="KW-0378">Hydrolase</keyword>
<dbReference type="SUPFAM" id="SSF49464">
    <property type="entry name" value="Carboxypeptidase regulatory domain-like"/>
    <property type="match status" value="1"/>
</dbReference>
<evidence type="ECO:0000313" key="2">
    <source>
        <dbReference type="Proteomes" id="UP000271010"/>
    </source>
</evidence>
<proteinExistence type="predicted"/>
<keyword evidence="1" id="KW-0121">Carboxypeptidase</keyword>
<dbReference type="Gene3D" id="2.60.40.1120">
    <property type="entry name" value="Carboxypeptidase-like, regulatory domain"/>
    <property type="match status" value="1"/>
</dbReference>
<gene>
    <name evidence="1" type="ORF">EFA69_15990</name>
</gene>
<evidence type="ECO:0000313" key="1">
    <source>
        <dbReference type="EMBL" id="RNI27619.1"/>
    </source>
</evidence>
<dbReference type="AlphaFoldDB" id="A0A3M9MQ26"/>
<sequence>MKLYTILYISKSNTHLVRKLFLYILLLLCTRLGYAQTSPLSGKVIDADTRKELEYVTVHLHSQKVPVFTDEAGRYKLVKFNSKDTVTFTLMGYVAQFKPVQELRQNATVELKRQSYAIQEIVVRPKENPAFRIVRSAARNKHLYLPENQTYLQFRTYTLMKGSILEKDAVDQKKKFSKRYAPYLDSLSIYAEAGSRTASLPIFQSETVKESYFSQSPRKSKEILKASKIIGVGIERESQMAQLLNAQSEHFSLNQNWLRMFDKDFVSPIANQWASYYDYDLEDSMETAAGKLYRLKVIPKRTQDLAFQGTIWIAEGTYALRRVELKLNKDAALNFVSDLQIVQTWDEQQPALLPVSSKRRFQITGLPGTDVRLFVETTTTYADVVLGQPKPESFFDMTHQISDSALKHQESFWQAVRPMAFTPQEQKRVESIAQINQLPEIKSAVKLVRVVVEGHLPVNEKLEFGPVFGTYVYNNVEGHRFQVGGRTTQAFHPNWILNGYLAYGTKDQSIKSLLNLRYIANRELWTEWGASYMNDVGPAAMNLDNAQINSLFFSSFRWGTMNFPYQQERIQLWAEREWFPSFRQRLTFRHANYKPVFEVKPITADREETKFSGFTSTDVVLSLRFSPDRKMLIRHYEKIPISNSNAPIIGLDISAGLSGLMNSDLSYQDIALSLEQRVRAGIFGYGRYYLKAGKTFTKVPLPLLQIPIGNETPFFILQGYNLMPFFAFATDEYVSLRYDHHFEGAFSLTNRLPLLKKTKLQLVAGGAVLYGRLSDRNKPTEAVAVTGNGNFRGLGKDPYAEVNIGFKNIFQLFRADLVHRLTYRNLDAPLWGVRLSVSVNP</sequence>
<dbReference type="InterPro" id="IPR008969">
    <property type="entry name" value="CarboxyPept-like_regulatory"/>
</dbReference>
<keyword evidence="1" id="KW-0645">Protease</keyword>
<keyword evidence="2" id="KW-1185">Reference proteome</keyword>
<dbReference type="Proteomes" id="UP000271010">
    <property type="component" value="Unassembled WGS sequence"/>
</dbReference>
<reference evidence="1 2" key="1">
    <citation type="submission" date="2018-11" db="EMBL/GenBank/DDBJ databases">
        <title>Rufibacter latericius sp. nov., isolated from water in Baiyang Lake.</title>
        <authorList>
            <person name="Yang Y."/>
        </authorList>
    </citation>
    <scope>NUCLEOTIDE SEQUENCE [LARGE SCALE GENOMIC DNA]</scope>
    <source>
        <strain evidence="1 2">MCC P1</strain>
    </source>
</reference>
<dbReference type="EMBL" id="RJJE01000017">
    <property type="protein sequence ID" value="RNI27619.1"/>
    <property type="molecule type" value="Genomic_DNA"/>
</dbReference>
<name>A0A3M9MQ26_9BACT</name>